<proteinExistence type="predicted"/>
<dbReference type="EMBL" id="BAEQ01000016">
    <property type="protein sequence ID" value="GAC27808.1"/>
    <property type="molecule type" value="Genomic_DNA"/>
</dbReference>
<dbReference type="Proteomes" id="UP000006251">
    <property type="component" value="Unassembled WGS sequence"/>
</dbReference>
<keyword evidence="2" id="KW-1185">Reference proteome</keyword>
<sequence>MNKAIQQLPMTRIVIAHRQETILNADVIYQLYEGRLKNVTESYRAGLGVNAE</sequence>
<evidence type="ECO:0000313" key="2">
    <source>
        <dbReference type="Proteomes" id="UP000006251"/>
    </source>
</evidence>
<reference evidence="2" key="1">
    <citation type="journal article" date="2014" name="Environ. Microbiol.">
        <title>Comparative genomics of the marine bacterial genus Glaciecola reveals the high degree of genomic diversity and genomic characteristic for cold adaptation.</title>
        <authorList>
            <person name="Qin Q.L."/>
            <person name="Xie B.B."/>
            <person name="Yu Y."/>
            <person name="Shu Y.L."/>
            <person name="Rong J.C."/>
            <person name="Zhang Y.J."/>
            <person name="Zhao D.L."/>
            <person name="Chen X.L."/>
            <person name="Zhang X.Y."/>
            <person name="Chen B."/>
            <person name="Zhou B.C."/>
            <person name="Zhang Y.Z."/>
        </authorList>
    </citation>
    <scope>NUCLEOTIDE SEQUENCE [LARGE SCALE GENOMIC DNA]</scope>
    <source>
        <strain evidence="2">ACAM 615</strain>
    </source>
</reference>
<protein>
    <submittedName>
        <fullName evidence="1">Uncharacterized protein</fullName>
    </submittedName>
</protein>
<organism evidence="1 2">
    <name type="scientific">Brumicola pallidula DSM 14239 = ACAM 615</name>
    <dbReference type="NCBI Taxonomy" id="1121922"/>
    <lineage>
        <taxon>Bacteria</taxon>
        <taxon>Pseudomonadati</taxon>
        <taxon>Pseudomonadota</taxon>
        <taxon>Gammaproteobacteria</taxon>
        <taxon>Alteromonadales</taxon>
        <taxon>Alteromonadaceae</taxon>
        <taxon>Brumicola</taxon>
    </lineage>
</organism>
<accession>K6ZFX3</accession>
<evidence type="ECO:0000313" key="1">
    <source>
        <dbReference type="EMBL" id="GAC27808.1"/>
    </source>
</evidence>
<gene>
    <name evidence="1" type="ORF">GPAL_0928</name>
</gene>
<comment type="caution">
    <text evidence="1">The sequence shown here is derived from an EMBL/GenBank/DDBJ whole genome shotgun (WGS) entry which is preliminary data.</text>
</comment>
<dbReference type="AlphaFoldDB" id="K6ZFX3"/>
<name>K6ZFX3_9ALTE</name>